<organism evidence="2 3">
    <name type="scientific">Segatella oris</name>
    <dbReference type="NCBI Taxonomy" id="28135"/>
    <lineage>
        <taxon>Bacteria</taxon>
        <taxon>Pseudomonadati</taxon>
        <taxon>Bacteroidota</taxon>
        <taxon>Bacteroidia</taxon>
        <taxon>Bacteroidales</taxon>
        <taxon>Prevotellaceae</taxon>
        <taxon>Segatella</taxon>
    </lineage>
</organism>
<dbReference type="KEGG" id="poc:NCTC13071_00538"/>
<evidence type="ECO:0000313" key="3">
    <source>
        <dbReference type="Proteomes" id="UP000274578"/>
    </source>
</evidence>
<evidence type="ECO:0000256" key="1">
    <source>
        <dbReference type="SAM" id="Phobius"/>
    </source>
</evidence>
<dbReference type="AlphaFoldDB" id="A0A3S4X0R6"/>
<feature type="transmembrane region" description="Helical" evidence="1">
    <location>
        <begin position="45"/>
        <end position="61"/>
    </location>
</feature>
<gene>
    <name evidence="2" type="ORF">NCTC13071_00538</name>
</gene>
<dbReference type="EMBL" id="LR134384">
    <property type="protein sequence ID" value="VEH14561.1"/>
    <property type="molecule type" value="Genomic_DNA"/>
</dbReference>
<keyword evidence="1" id="KW-0472">Membrane</keyword>
<protein>
    <submittedName>
        <fullName evidence="2">Uncharacterized protein</fullName>
    </submittedName>
</protein>
<reference evidence="2 3" key="1">
    <citation type="submission" date="2018-12" db="EMBL/GenBank/DDBJ databases">
        <authorList>
            <consortium name="Pathogen Informatics"/>
        </authorList>
    </citation>
    <scope>NUCLEOTIDE SEQUENCE [LARGE SCALE GENOMIC DNA]</scope>
    <source>
        <strain evidence="2 3">NCTC13071</strain>
    </source>
</reference>
<keyword evidence="1" id="KW-0812">Transmembrane</keyword>
<sequence length="63" mass="7316">MNEPRHLRQITLSFASNHVLISIKLCVNLPQKAMCFASKCVTTSLFRRCNLFLLVFIPLFFRS</sequence>
<evidence type="ECO:0000313" key="2">
    <source>
        <dbReference type="EMBL" id="VEH14561.1"/>
    </source>
</evidence>
<proteinExistence type="predicted"/>
<keyword evidence="1" id="KW-1133">Transmembrane helix</keyword>
<accession>A0A3S4X0R6</accession>
<dbReference type="Proteomes" id="UP000274578">
    <property type="component" value="Chromosome 1"/>
</dbReference>
<name>A0A3S4X0R6_9BACT</name>